<dbReference type="GO" id="GO:0098552">
    <property type="term" value="C:side of membrane"/>
    <property type="evidence" value="ECO:0007669"/>
    <property type="project" value="UniProtKB-KW"/>
</dbReference>
<keyword evidence="7" id="KW-0119">Carbohydrate metabolism</keyword>
<evidence type="ECO:0000259" key="15">
    <source>
        <dbReference type="Pfam" id="PF01522"/>
    </source>
</evidence>
<evidence type="ECO:0000256" key="11">
    <source>
        <dbReference type="ARBA" id="ARBA00023326"/>
    </source>
</evidence>
<name>A0AAD7DY52_MYCRO</name>
<dbReference type="EMBL" id="JARKIE010000019">
    <property type="protein sequence ID" value="KAJ7700698.1"/>
    <property type="molecule type" value="Genomic_DNA"/>
</dbReference>
<dbReference type="GO" id="GO:0005886">
    <property type="term" value="C:plasma membrane"/>
    <property type="evidence" value="ECO:0007669"/>
    <property type="project" value="UniProtKB-SubCell"/>
</dbReference>
<evidence type="ECO:0000256" key="7">
    <source>
        <dbReference type="ARBA" id="ARBA00023277"/>
    </source>
</evidence>
<protein>
    <recommendedName>
        <fullName evidence="12">chitin deacetylase</fullName>
        <ecNumber evidence="12">3.5.1.41</ecNumber>
    </recommendedName>
</protein>
<accession>A0AAD7DY52</accession>
<feature type="domain" description="NodB homology" evidence="15">
    <location>
        <begin position="137"/>
        <end position="188"/>
    </location>
</feature>
<keyword evidence="17" id="KW-1185">Reference proteome</keyword>
<keyword evidence="8" id="KW-0170">Cobalt</keyword>
<feature type="region of interest" description="Disordered" evidence="14">
    <location>
        <begin position="72"/>
        <end position="113"/>
    </location>
</feature>
<organism evidence="16 17">
    <name type="scientific">Mycena rosella</name>
    <name type="common">Pink bonnet</name>
    <name type="synonym">Agaricus rosellus</name>
    <dbReference type="NCBI Taxonomy" id="1033263"/>
    <lineage>
        <taxon>Eukaryota</taxon>
        <taxon>Fungi</taxon>
        <taxon>Dikarya</taxon>
        <taxon>Basidiomycota</taxon>
        <taxon>Agaricomycotina</taxon>
        <taxon>Agaricomycetes</taxon>
        <taxon>Agaricomycetidae</taxon>
        <taxon>Agaricales</taxon>
        <taxon>Marasmiineae</taxon>
        <taxon>Mycenaceae</taxon>
        <taxon>Mycena</taxon>
    </lineage>
</organism>
<dbReference type="GO" id="GO:0006032">
    <property type="term" value="P:chitin catabolic process"/>
    <property type="evidence" value="ECO:0007669"/>
    <property type="project" value="UniProtKB-KW"/>
</dbReference>
<keyword evidence="9" id="KW-0449">Lipoprotein</keyword>
<keyword evidence="3" id="KW-1003">Cell membrane</keyword>
<sequence length="393" mass="42217">MTTGIMLLDDSRAPGTTAPTILVRLVFATVFIPEPTVHPLFKHGEATDGITYAAVGSPVAKRVPTWSSGITRRQVHTSSMDSGIERRDRSQSHPVATDVTDQNPVYPTGLRRPNSPEICSSTYKCRIDGDIWDVVDGHVGISFDDGPTDASDDLLAFLKENDQQVTHFLIGSNMIYNPQQFLSAFNQGGDMAVVAELGWTMEIIHNSTGGRVPEFWRPPYGDCDVRIRTIAKEVIQCSPISTEDWSLTTGGKTPEVIKKSMAEWLTWPKSPGLNILEHELSNESVASFIAAYSVMKENNWNLVSLAQLVGNNASYQNAPSSNRPVNLAHVAIPETAASFSASANGAASKTQKVVTSATGSATAPANPSNAASSGWTNGPTGMLAASVICILWT</sequence>
<reference evidence="16" key="1">
    <citation type="submission" date="2023-03" db="EMBL/GenBank/DDBJ databases">
        <title>Massive genome expansion in bonnet fungi (Mycena s.s.) driven by repeated elements and novel gene families across ecological guilds.</title>
        <authorList>
            <consortium name="Lawrence Berkeley National Laboratory"/>
            <person name="Harder C.B."/>
            <person name="Miyauchi S."/>
            <person name="Viragh M."/>
            <person name="Kuo A."/>
            <person name="Thoen E."/>
            <person name="Andreopoulos B."/>
            <person name="Lu D."/>
            <person name="Skrede I."/>
            <person name="Drula E."/>
            <person name="Henrissat B."/>
            <person name="Morin E."/>
            <person name="Kohler A."/>
            <person name="Barry K."/>
            <person name="LaButti K."/>
            <person name="Morin E."/>
            <person name="Salamov A."/>
            <person name="Lipzen A."/>
            <person name="Mereny Z."/>
            <person name="Hegedus B."/>
            <person name="Baldrian P."/>
            <person name="Stursova M."/>
            <person name="Weitz H."/>
            <person name="Taylor A."/>
            <person name="Grigoriev I.V."/>
            <person name="Nagy L.G."/>
            <person name="Martin F."/>
            <person name="Kauserud H."/>
        </authorList>
    </citation>
    <scope>NUCLEOTIDE SEQUENCE</scope>
    <source>
        <strain evidence="16">CBHHK067</strain>
    </source>
</reference>
<evidence type="ECO:0000256" key="8">
    <source>
        <dbReference type="ARBA" id="ARBA00023285"/>
    </source>
</evidence>
<evidence type="ECO:0000256" key="6">
    <source>
        <dbReference type="ARBA" id="ARBA00023136"/>
    </source>
</evidence>
<dbReference type="GO" id="GO:0071555">
    <property type="term" value="P:cell wall organization"/>
    <property type="evidence" value="ECO:0007669"/>
    <property type="project" value="UniProtKB-KW"/>
</dbReference>
<comment type="catalytic activity">
    <reaction evidence="13">
        <text>[(1-&gt;4)-N-acetyl-beta-D-glucosaminyl](n) + n H2O = chitosan + n acetate</text>
        <dbReference type="Rhea" id="RHEA:10464"/>
        <dbReference type="Rhea" id="RHEA-COMP:9593"/>
        <dbReference type="Rhea" id="RHEA-COMP:9597"/>
        <dbReference type="ChEBI" id="CHEBI:15377"/>
        <dbReference type="ChEBI" id="CHEBI:17029"/>
        <dbReference type="ChEBI" id="CHEBI:30089"/>
        <dbReference type="ChEBI" id="CHEBI:57704"/>
        <dbReference type="EC" id="3.5.1.41"/>
    </reaction>
    <physiologicalReaction direction="left-to-right" evidence="13">
        <dbReference type="Rhea" id="RHEA:10465"/>
    </physiologicalReaction>
</comment>
<comment type="subcellular location">
    <subcellularLocation>
        <location evidence="2">Cell membrane</location>
        <topology evidence="2">Lipid-anchor</topology>
        <topology evidence="2">GPI-anchor</topology>
    </subcellularLocation>
</comment>
<keyword evidence="10" id="KW-0961">Cell wall biogenesis/degradation</keyword>
<feature type="compositionally biased region" description="Polar residues" evidence="14">
    <location>
        <begin position="72"/>
        <end position="81"/>
    </location>
</feature>
<dbReference type="InterPro" id="IPR050248">
    <property type="entry name" value="Polysacc_deacetylase_ArnD"/>
</dbReference>
<dbReference type="GO" id="GO:0004099">
    <property type="term" value="F:chitin deacetylase activity"/>
    <property type="evidence" value="ECO:0007669"/>
    <property type="project" value="UniProtKB-EC"/>
</dbReference>
<dbReference type="InterPro" id="IPR011330">
    <property type="entry name" value="Glyco_hydro/deAcase_b/a-brl"/>
</dbReference>
<evidence type="ECO:0000256" key="2">
    <source>
        <dbReference type="ARBA" id="ARBA00004609"/>
    </source>
</evidence>
<dbReference type="Gene3D" id="3.20.20.370">
    <property type="entry name" value="Glycoside hydrolase/deacetylase"/>
    <property type="match status" value="2"/>
</dbReference>
<evidence type="ECO:0000313" key="16">
    <source>
        <dbReference type="EMBL" id="KAJ7700698.1"/>
    </source>
</evidence>
<evidence type="ECO:0000256" key="10">
    <source>
        <dbReference type="ARBA" id="ARBA00023316"/>
    </source>
</evidence>
<dbReference type="PANTHER" id="PTHR10587">
    <property type="entry name" value="GLYCOSYL TRANSFERASE-RELATED"/>
    <property type="match status" value="1"/>
</dbReference>
<evidence type="ECO:0000313" key="17">
    <source>
        <dbReference type="Proteomes" id="UP001221757"/>
    </source>
</evidence>
<evidence type="ECO:0000256" key="9">
    <source>
        <dbReference type="ARBA" id="ARBA00023288"/>
    </source>
</evidence>
<evidence type="ECO:0000256" key="4">
    <source>
        <dbReference type="ARBA" id="ARBA00022622"/>
    </source>
</evidence>
<keyword evidence="6" id="KW-0472">Membrane</keyword>
<evidence type="ECO:0000256" key="12">
    <source>
        <dbReference type="ARBA" id="ARBA00024056"/>
    </source>
</evidence>
<proteinExistence type="predicted"/>
<gene>
    <name evidence="16" type="ORF">B0H17DRAFT_1195550</name>
</gene>
<dbReference type="Pfam" id="PF01522">
    <property type="entry name" value="Polysacc_deac_1"/>
    <property type="match status" value="1"/>
</dbReference>
<evidence type="ECO:0000256" key="1">
    <source>
        <dbReference type="ARBA" id="ARBA00001941"/>
    </source>
</evidence>
<dbReference type="SUPFAM" id="SSF88713">
    <property type="entry name" value="Glycoside hydrolase/deacetylase"/>
    <property type="match status" value="1"/>
</dbReference>
<comment type="cofactor">
    <cofactor evidence="1">
        <name>Co(2+)</name>
        <dbReference type="ChEBI" id="CHEBI:48828"/>
    </cofactor>
</comment>
<comment type="caution">
    <text evidence="16">The sequence shown here is derived from an EMBL/GenBank/DDBJ whole genome shotgun (WGS) entry which is preliminary data.</text>
</comment>
<keyword evidence="4" id="KW-0325">Glycoprotein</keyword>
<dbReference type="GO" id="GO:0000272">
    <property type="term" value="P:polysaccharide catabolic process"/>
    <property type="evidence" value="ECO:0007669"/>
    <property type="project" value="UniProtKB-KW"/>
</dbReference>
<evidence type="ECO:0000256" key="13">
    <source>
        <dbReference type="ARBA" id="ARBA00048494"/>
    </source>
</evidence>
<evidence type="ECO:0000256" key="3">
    <source>
        <dbReference type="ARBA" id="ARBA00022475"/>
    </source>
</evidence>
<dbReference type="Proteomes" id="UP001221757">
    <property type="component" value="Unassembled WGS sequence"/>
</dbReference>
<keyword evidence="11" id="KW-0624">Polysaccharide degradation</keyword>
<evidence type="ECO:0000256" key="14">
    <source>
        <dbReference type="SAM" id="MobiDB-lite"/>
    </source>
</evidence>
<dbReference type="PANTHER" id="PTHR10587:SF135">
    <property type="entry name" value="CHITIN DEACETYLASE 3"/>
    <property type="match status" value="1"/>
</dbReference>
<keyword evidence="5" id="KW-0146">Chitin degradation</keyword>
<dbReference type="InterPro" id="IPR002509">
    <property type="entry name" value="NODB_dom"/>
</dbReference>
<dbReference type="AlphaFoldDB" id="A0AAD7DY52"/>
<evidence type="ECO:0000256" key="5">
    <source>
        <dbReference type="ARBA" id="ARBA00023024"/>
    </source>
</evidence>
<dbReference type="EC" id="3.5.1.41" evidence="12"/>
<keyword evidence="4" id="KW-0336">GPI-anchor</keyword>
<dbReference type="GO" id="GO:0009272">
    <property type="term" value="P:fungal-type cell wall biogenesis"/>
    <property type="evidence" value="ECO:0007669"/>
    <property type="project" value="UniProtKB-ARBA"/>
</dbReference>